<gene>
    <name evidence="2" type="ORF">THAOC_10626</name>
</gene>
<comment type="caution">
    <text evidence="2">The sequence shown here is derived from an EMBL/GenBank/DDBJ whole genome shotgun (WGS) entry which is preliminary data.</text>
</comment>
<dbReference type="Proteomes" id="UP000266841">
    <property type="component" value="Unassembled WGS sequence"/>
</dbReference>
<feature type="compositionally biased region" description="Low complexity" evidence="1">
    <location>
        <begin position="26"/>
        <end position="35"/>
    </location>
</feature>
<name>K0T4E3_THAOC</name>
<protein>
    <submittedName>
        <fullName evidence="2">Uncharacterized protein</fullName>
    </submittedName>
</protein>
<proteinExistence type="predicted"/>
<evidence type="ECO:0000313" key="3">
    <source>
        <dbReference type="Proteomes" id="UP000266841"/>
    </source>
</evidence>
<dbReference type="EMBL" id="AGNL01011758">
    <property type="protein sequence ID" value="EJK68216.1"/>
    <property type="molecule type" value="Genomic_DNA"/>
</dbReference>
<evidence type="ECO:0000256" key="1">
    <source>
        <dbReference type="SAM" id="MobiDB-lite"/>
    </source>
</evidence>
<sequence length="109" mass="11215">MNHGRTPTEAGAPYSASWPPCAITASAGSAASTVANHPGLKDTGPRPQQQPTSSSIPTLLAATDAASHPNGSNYAVRPRKRTRHNPYTEKNSANTAAARSGLLDIAAAR</sequence>
<feature type="region of interest" description="Disordered" evidence="1">
    <location>
        <begin position="26"/>
        <end position="109"/>
    </location>
</feature>
<dbReference type="AlphaFoldDB" id="K0T4E3"/>
<organism evidence="2 3">
    <name type="scientific">Thalassiosira oceanica</name>
    <name type="common">Marine diatom</name>
    <dbReference type="NCBI Taxonomy" id="159749"/>
    <lineage>
        <taxon>Eukaryota</taxon>
        <taxon>Sar</taxon>
        <taxon>Stramenopiles</taxon>
        <taxon>Ochrophyta</taxon>
        <taxon>Bacillariophyta</taxon>
        <taxon>Coscinodiscophyceae</taxon>
        <taxon>Thalassiosirophycidae</taxon>
        <taxon>Thalassiosirales</taxon>
        <taxon>Thalassiosiraceae</taxon>
        <taxon>Thalassiosira</taxon>
    </lineage>
</organism>
<evidence type="ECO:0000313" key="2">
    <source>
        <dbReference type="EMBL" id="EJK68216.1"/>
    </source>
</evidence>
<feature type="compositionally biased region" description="Polar residues" evidence="1">
    <location>
        <begin position="46"/>
        <end position="57"/>
    </location>
</feature>
<feature type="non-terminal residue" evidence="2">
    <location>
        <position position="109"/>
    </location>
</feature>
<keyword evidence="3" id="KW-1185">Reference proteome</keyword>
<feature type="compositionally biased region" description="Polar residues" evidence="1">
    <location>
        <begin position="88"/>
        <end position="97"/>
    </location>
</feature>
<reference evidence="2 3" key="1">
    <citation type="journal article" date="2012" name="Genome Biol.">
        <title>Genome and low-iron response of an oceanic diatom adapted to chronic iron limitation.</title>
        <authorList>
            <person name="Lommer M."/>
            <person name="Specht M."/>
            <person name="Roy A.S."/>
            <person name="Kraemer L."/>
            <person name="Andreson R."/>
            <person name="Gutowska M.A."/>
            <person name="Wolf J."/>
            <person name="Bergner S.V."/>
            <person name="Schilhabel M.B."/>
            <person name="Klostermeier U.C."/>
            <person name="Beiko R.G."/>
            <person name="Rosenstiel P."/>
            <person name="Hippler M."/>
            <person name="Laroche J."/>
        </authorList>
    </citation>
    <scope>NUCLEOTIDE SEQUENCE [LARGE SCALE GENOMIC DNA]</scope>
    <source>
        <strain evidence="2 3">CCMP1005</strain>
    </source>
</reference>
<accession>K0T4E3</accession>